<name>A0A9N7U395_PLEPL</name>
<evidence type="ECO:0000313" key="2">
    <source>
        <dbReference type="Proteomes" id="UP001153269"/>
    </source>
</evidence>
<evidence type="ECO:0000313" key="1">
    <source>
        <dbReference type="EMBL" id="CAB1423297.1"/>
    </source>
</evidence>
<organism evidence="1 2">
    <name type="scientific">Pleuronectes platessa</name>
    <name type="common">European plaice</name>
    <dbReference type="NCBI Taxonomy" id="8262"/>
    <lineage>
        <taxon>Eukaryota</taxon>
        <taxon>Metazoa</taxon>
        <taxon>Chordata</taxon>
        <taxon>Craniata</taxon>
        <taxon>Vertebrata</taxon>
        <taxon>Euteleostomi</taxon>
        <taxon>Actinopterygii</taxon>
        <taxon>Neopterygii</taxon>
        <taxon>Teleostei</taxon>
        <taxon>Neoteleostei</taxon>
        <taxon>Acanthomorphata</taxon>
        <taxon>Carangaria</taxon>
        <taxon>Pleuronectiformes</taxon>
        <taxon>Pleuronectoidei</taxon>
        <taxon>Pleuronectidae</taxon>
        <taxon>Pleuronectes</taxon>
    </lineage>
</organism>
<gene>
    <name evidence="1" type="ORF">PLEPLA_LOCUS11215</name>
</gene>
<accession>A0A9N7U395</accession>
<dbReference type="AlphaFoldDB" id="A0A9N7U395"/>
<protein>
    <submittedName>
        <fullName evidence="1">Uncharacterized protein</fullName>
    </submittedName>
</protein>
<proteinExistence type="predicted"/>
<keyword evidence="2" id="KW-1185">Reference proteome</keyword>
<reference evidence="1" key="1">
    <citation type="submission" date="2020-03" db="EMBL/GenBank/DDBJ databases">
        <authorList>
            <person name="Weist P."/>
        </authorList>
    </citation>
    <scope>NUCLEOTIDE SEQUENCE</scope>
</reference>
<dbReference type="EMBL" id="CADEAL010000646">
    <property type="protein sequence ID" value="CAB1423297.1"/>
    <property type="molecule type" value="Genomic_DNA"/>
</dbReference>
<sequence length="69" mass="7877">MNGGDFERLISPSQSVWSWRRLQRPREKSVASEILAAIPQAALETVLLKLLQRVHILNLEIPESAEQQQ</sequence>
<dbReference type="Proteomes" id="UP001153269">
    <property type="component" value="Unassembled WGS sequence"/>
</dbReference>
<comment type="caution">
    <text evidence="1">The sequence shown here is derived from an EMBL/GenBank/DDBJ whole genome shotgun (WGS) entry which is preliminary data.</text>
</comment>